<dbReference type="InterPro" id="IPR010982">
    <property type="entry name" value="Lambda_DNA-bd_dom_sf"/>
</dbReference>
<keyword evidence="1" id="KW-0238">DNA-binding</keyword>
<dbReference type="Pfam" id="PF12844">
    <property type="entry name" value="HTH_19"/>
    <property type="match status" value="1"/>
</dbReference>
<dbReference type="Gene3D" id="1.10.260.40">
    <property type="entry name" value="lambda repressor-like DNA-binding domains"/>
    <property type="match status" value="1"/>
</dbReference>
<dbReference type="AlphaFoldDB" id="A0AA90NCJ1"/>
<sequence>MSGPDIEWESYGDSLAYRLLTLRKARGISQEKLAERAGLHRNQISNIERNVSSGDRFSDPHMSTLYRLAAALDVPPVLLLPEADRRVGSRSAEQDNRDAAAAIESALLVAIGE</sequence>
<dbReference type="GO" id="GO:0003677">
    <property type="term" value="F:DNA binding"/>
    <property type="evidence" value="ECO:0007669"/>
    <property type="project" value="UniProtKB-KW"/>
</dbReference>
<dbReference type="EMBL" id="JAUTIX010000006">
    <property type="protein sequence ID" value="MDP0399295.1"/>
    <property type="molecule type" value="Genomic_DNA"/>
</dbReference>
<dbReference type="GO" id="GO:0003700">
    <property type="term" value="F:DNA-binding transcription factor activity"/>
    <property type="evidence" value="ECO:0007669"/>
    <property type="project" value="TreeGrafter"/>
</dbReference>
<dbReference type="PANTHER" id="PTHR46797:SF1">
    <property type="entry name" value="METHYLPHOSPHONATE SYNTHASE"/>
    <property type="match status" value="1"/>
</dbReference>
<evidence type="ECO:0000259" key="2">
    <source>
        <dbReference type="PROSITE" id="PS50943"/>
    </source>
</evidence>
<dbReference type="PROSITE" id="PS50943">
    <property type="entry name" value="HTH_CROC1"/>
    <property type="match status" value="1"/>
</dbReference>
<evidence type="ECO:0000313" key="3">
    <source>
        <dbReference type="EMBL" id="MDP0399295.1"/>
    </source>
</evidence>
<evidence type="ECO:0000256" key="1">
    <source>
        <dbReference type="ARBA" id="ARBA00023125"/>
    </source>
</evidence>
<name>A0AA90NCJ1_9ACTN</name>
<evidence type="ECO:0000313" key="4">
    <source>
        <dbReference type="Proteomes" id="UP001178281"/>
    </source>
</evidence>
<keyword evidence="4" id="KW-1185">Reference proteome</keyword>
<organism evidence="3 4">
    <name type="scientific">Tsukamurella strandjordii</name>
    <dbReference type="NCBI Taxonomy" id="147577"/>
    <lineage>
        <taxon>Bacteria</taxon>
        <taxon>Bacillati</taxon>
        <taxon>Actinomycetota</taxon>
        <taxon>Actinomycetes</taxon>
        <taxon>Mycobacteriales</taxon>
        <taxon>Tsukamurellaceae</taxon>
        <taxon>Tsukamurella</taxon>
    </lineage>
</organism>
<dbReference type="PANTHER" id="PTHR46797">
    <property type="entry name" value="HTH-TYPE TRANSCRIPTIONAL REGULATOR"/>
    <property type="match status" value="1"/>
</dbReference>
<reference evidence="3" key="1">
    <citation type="submission" date="2023-08" db="EMBL/GenBank/DDBJ databases">
        <title>The draft genome of Tsukamurella strandjordii strain 050030.</title>
        <authorList>
            <person name="Zhao F."/>
            <person name="Feng Y."/>
            <person name="Zong Z."/>
        </authorList>
    </citation>
    <scope>NUCLEOTIDE SEQUENCE</scope>
    <source>
        <strain evidence="3">050030</strain>
    </source>
</reference>
<feature type="domain" description="HTH cro/C1-type" evidence="2">
    <location>
        <begin position="19"/>
        <end position="79"/>
    </location>
</feature>
<dbReference type="CDD" id="cd00093">
    <property type="entry name" value="HTH_XRE"/>
    <property type="match status" value="1"/>
</dbReference>
<proteinExistence type="predicted"/>
<comment type="caution">
    <text evidence="3">The sequence shown here is derived from an EMBL/GenBank/DDBJ whole genome shotgun (WGS) entry which is preliminary data.</text>
</comment>
<accession>A0AA90NCJ1</accession>
<dbReference type="SUPFAM" id="SSF47413">
    <property type="entry name" value="lambda repressor-like DNA-binding domains"/>
    <property type="match status" value="1"/>
</dbReference>
<dbReference type="InterPro" id="IPR001387">
    <property type="entry name" value="Cro/C1-type_HTH"/>
</dbReference>
<dbReference type="SMART" id="SM00530">
    <property type="entry name" value="HTH_XRE"/>
    <property type="match status" value="1"/>
</dbReference>
<dbReference type="Proteomes" id="UP001178281">
    <property type="component" value="Unassembled WGS sequence"/>
</dbReference>
<gene>
    <name evidence="3" type="ORF">Q7X28_15315</name>
</gene>
<dbReference type="InterPro" id="IPR050807">
    <property type="entry name" value="TransReg_Diox_bact_type"/>
</dbReference>
<dbReference type="RefSeq" id="WP_220655616.1">
    <property type="nucleotide sequence ID" value="NZ_BAAAII010000017.1"/>
</dbReference>
<protein>
    <submittedName>
        <fullName evidence="3">Helix-turn-helix transcriptional regulator</fullName>
    </submittedName>
</protein>
<dbReference type="GO" id="GO:0005829">
    <property type="term" value="C:cytosol"/>
    <property type="evidence" value="ECO:0007669"/>
    <property type="project" value="TreeGrafter"/>
</dbReference>